<reference evidence="1 2" key="2">
    <citation type="submission" date="2016-02" db="EMBL/GenBank/DDBJ databases">
        <authorList>
            <person name="Wen L."/>
            <person name="He K."/>
            <person name="Yang H."/>
        </authorList>
    </citation>
    <scope>NUCLEOTIDE SEQUENCE [LARGE SCALE GENOMIC DNA]</scope>
    <source>
        <strain evidence="1 2">AGD 8-3</strain>
    </source>
</reference>
<dbReference type="STRING" id="507626.LOKO_01740"/>
<dbReference type="RefSeq" id="WP_066447705.1">
    <property type="nucleotide sequence ID" value="NZ_CP014226.1"/>
</dbReference>
<dbReference type="Proteomes" id="UP000063387">
    <property type="component" value="Chromosome"/>
</dbReference>
<dbReference type="AlphaFoldDB" id="A0A0X8HDT5"/>
<dbReference type="OrthoDB" id="2111735at2"/>
<protein>
    <submittedName>
        <fullName evidence="1">DGC domain protein</fullName>
    </submittedName>
</protein>
<dbReference type="PATRIC" id="fig|507626.3.peg.1734"/>
<dbReference type="KEGG" id="hco:LOKO_01740"/>
<organism evidence="1 2">
    <name type="scientific">Halomonas chromatireducens</name>
    <dbReference type="NCBI Taxonomy" id="507626"/>
    <lineage>
        <taxon>Bacteria</taxon>
        <taxon>Pseudomonadati</taxon>
        <taxon>Pseudomonadota</taxon>
        <taxon>Gammaproteobacteria</taxon>
        <taxon>Oceanospirillales</taxon>
        <taxon>Halomonadaceae</taxon>
        <taxon>Halomonas</taxon>
    </lineage>
</organism>
<evidence type="ECO:0000313" key="1">
    <source>
        <dbReference type="EMBL" id="AMD00808.1"/>
    </source>
</evidence>
<accession>A0A0X8HDT5</accession>
<dbReference type="InterPro" id="IPR014958">
    <property type="entry name" value="DGC"/>
</dbReference>
<evidence type="ECO:0000313" key="2">
    <source>
        <dbReference type="Proteomes" id="UP000063387"/>
    </source>
</evidence>
<reference evidence="1 2" key="1">
    <citation type="journal article" date="2016" name="Genome Announc.">
        <title>Draft Genome Sequence of 'Halomonas chromatireducens' Strain AGD 8-3, a Haloalkaliphilic Chromate- and Selenite-Reducing Gammaproteobacterium.</title>
        <authorList>
            <person name="Sharko F.S."/>
            <person name="Shapovalova A.A."/>
            <person name="Tsygankova S.V."/>
            <person name="Komova A.V."/>
            <person name="Boulygina E.S."/>
            <person name="Teslyuk A.B."/>
            <person name="Gotovtsev P.M."/>
            <person name="Namsaraev Z.B."/>
            <person name="Khijniak T.V."/>
            <person name="Nedoluzhko A.V."/>
            <person name="Vasilov R.G."/>
        </authorList>
    </citation>
    <scope>NUCLEOTIDE SEQUENCE [LARGE SCALE GENOMIC DNA]</scope>
    <source>
        <strain evidence="1 2">AGD 8-3</strain>
    </source>
</reference>
<proteinExistence type="predicted"/>
<sequence>MSRTANKPRTLVYSCSGCSDVAQLANDVALALDHTGVAEMSCIAGVGGGVPGLVKTARSGRPIIAIDGCQMHCVTHCLANAGVSATEHVKLYEQGFRKRRGQTYSEEEVTAVAERVGSLIARLPVDAVAHIETSAEKKTEESP</sequence>
<keyword evidence="2" id="KW-1185">Reference proteome</keyword>
<dbReference type="Pfam" id="PF08859">
    <property type="entry name" value="DGC"/>
    <property type="match status" value="1"/>
</dbReference>
<gene>
    <name evidence="1" type="ORF">LOKO_01740</name>
</gene>
<name>A0A0X8HDT5_9GAMM</name>
<dbReference type="EMBL" id="CP014226">
    <property type="protein sequence ID" value="AMD00808.1"/>
    <property type="molecule type" value="Genomic_DNA"/>
</dbReference>